<evidence type="ECO:0000313" key="2">
    <source>
        <dbReference type="Proteomes" id="UP001055879"/>
    </source>
</evidence>
<dbReference type="EMBL" id="CM042053">
    <property type="protein sequence ID" value="KAI3714567.1"/>
    <property type="molecule type" value="Genomic_DNA"/>
</dbReference>
<protein>
    <submittedName>
        <fullName evidence="1">Uncharacterized protein</fullName>
    </submittedName>
</protein>
<gene>
    <name evidence="1" type="ORF">L6452_21523</name>
</gene>
<sequence>MHKLLRARLATININNNLFALLVWFPHFFFFFSPLIIIVNRFYYMRFSLIHLLISTSLISSLEFNYRDRLNGNSRWT</sequence>
<dbReference type="Proteomes" id="UP001055879">
    <property type="component" value="Linkage Group LG07"/>
</dbReference>
<proteinExistence type="predicted"/>
<reference evidence="2" key="1">
    <citation type="journal article" date="2022" name="Mol. Ecol. Resour.">
        <title>The genomes of chicory, endive, great burdock and yacon provide insights into Asteraceae palaeo-polyploidization history and plant inulin production.</title>
        <authorList>
            <person name="Fan W."/>
            <person name="Wang S."/>
            <person name="Wang H."/>
            <person name="Wang A."/>
            <person name="Jiang F."/>
            <person name="Liu H."/>
            <person name="Zhao H."/>
            <person name="Xu D."/>
            <person name="Zhang Y."/>
        </authorList>
    </citation>
    <scope>NUCLEOTIDE SEQUENCE [LARGE SCALE GENOMIC DNA]</scope>
    <source>
        <strain evidence="2">cv. Niubang</strain>
    </source>
</reference>
<organism evidence="1 2">
    <name type="scientific">Arctium lappa</name>
    <name type="common">Greater burdock</name>
    <name type="synonym">Lappa major</name>
    <dbReference type="NCBI Taxonomy" id="4217"/>
    <lineage>
        <taxon>Eukaryota</taxon>
        <taxon>Viridiplantae</taxon>
        <taxon>Streptophyta</taxon>
        <taxon>Embryophyta</taxon>
        <taxon>Tracheophyta</taxon>
        <taxon>Spermatophyta</taxon>
        <taxon>Magnoliopsida</taxon>
        <taxon>eudicotyledons</taxon>
        <taxon>Gunneridae</taxon>
        <taxon>Pentapetalae</taxon>
        <taxon>asterids</taxon>
        <taxon>campanulids</taxon>
        <taxon>Asterales</taxon>
        <taxon>Asteraceae</taxon>
        <taxon>Carduoideae</taxon>
        <taxon>Cardueae</taxon>
        <taxon>Arctiinae</taxon>
        <taxon>Arctium</taxon>
    </lineage>
</organism>
<reference evidence="1 2" key="2">
    <citation type="journal article" date="2022" name="Mol. Ecol. Resour.">
        <title>The genomes of chicory, endive, great burdock and yacon provide insights into Asteraceae paleo-polyploidization history and plant inulin production.</title>
        <authorList>
            <person name="Fan W."/>
            <person name="Wang S."/>
            <person name="Wang H."/>
            <person name="Wang A."/>
            <person name="Jiang F."/>
            <person name="Liu H."/>
            <person name="Zhao H."/>
            <person name="Xu D."/>
            <person name="Zhang Y."/>
        </authorList>
    </citation>
    <scope>NUCLEOTIDE SEQUENCE [LARGE SCALE GENOMIC DNA]</scope>
    <source>
        <strain evidence="2">cv. Niubang</strain>
    </source>
</reference>
<evidence type="ECO:0000313" key="1">
    <source>
        <dbReference type="EMBL" id="KAI3714567.1"/>
    </source>
</evidence>
<keyword evidence="2" id="KW-1185">Reference proteome</keyword>
<comment type="caution">
    <text evidence="1">The sequence shown here is derived from an EMBL/GenBank/DDBJ whole genome shotgun (WGS) entry which is preliminary data.</text>
</comment>
<name>A0ACB9AXI8_ARCLA</name>
<accession>A0ACB9AXI8</accession>